<organism evidence="2 3">
    <name type="scientific">Candidatus Atopostipes pullistercoris</name>
    <dbReference type="NCBI Taxonomy" id="2838467"/>
    <lineage>
        <taxon>Bacteria</taxon>
        <taxon>Bacillati</taxon>
        <taxon>Bacillota</taxon>
        <taxon>Bacilli</taxon>
        <taxon>Lactobacillales</taxon>
        <taxon>Carnobacteriaceae</taxon>
        <taxon>Atopostipes</taxon>
    </lineage>
</organism>
<dbReference type="Pfam" id="PF08378">
    <property type="entry name" value="NERD"/>
    <property type="match status" value="1"/>
</dbReference>
<evidence type="ECO:0000313" key="2">
    <source>
        <dbReference type="EMBL" id="HIZ71922.1"/>
    </source>
</evidence>
<name>A0A9D2G479_9LACT</name>
<feature type="non-terminal residue" evidence="2">
    <location>
        <position position="301"/>
    </location>
</feature>
<dbReference type="AlphaFoldDB" id="A0A9D2G479"/>
<reference evidence="2" key="1">
    <citation type="journal article" date="2021" name="PeerJ">
        <title>Extensive microbial diversity within the chicken gut microbiome revealed by metagenomics and culture.</title>
        <authorList>
            <person name="Gilroy R."/>
            <person name="Ravi A."/>
            <person name="Getino M."/>
            <person name="Pursley I."/>
            <person name="Horton D.L."/>
            <person name="Alikhan N.F."/>
            <person name="Baker D."/>
            <person name="Gharbi K."/>
            <person name="Hall N."/>
            <person name="Watson M."/>
            <person name="Adriaenssens E.M."/>
            <person name="Foster-Nyarko E."/>
            <person name="Jarju S."/>
            <person name="Secka A."/>
            <person name="Antonio M."/>
            <person name="Oren A."/>
            <person name="Chaudhuri R.R."/>
            <person name="La Ragione R."/>
            <person name="Hildebrand F."/>
            <person name="Pallen M.J."/>
        </authorList>
    </citation>
    <scope>NUCLEOTIDE SEQUENCE</scope>
    <source>
        <strain evidence="2">CHK169-4300</strain>
    </source>
</reference>
<reference evidence="2" key="2">
    <citation type="submission" date="2021-04" db="EMBL/GenBank/DDBJ databases">
        <authorList>
            <person name="Gilroy R."/>
        </authorList>
    </citation>
    <scope>NUCLEOTIDE SEQUENCE</scope>
    <source>
        <strain evidence="2">CHK169-4300</strain>
    </source>
</reference>
<accession>A0A9D2G479</accession>
<evidence type="ECO:0000313" key="3">
    <source>
        <dbReference type="Proteomes" id="UP000824106"/>
    </source>
</evidence>
<comment type="caution">
    <text evidence="2">The sequence shown here is derived from an EMBL/GenBank/DDBJ whole genome shotgun (WGS) entry which is preliminary data.</text>
</comment>
<sequence>MLIKPRTKSINYLILESLSYRMNLSNEDKRRYQNQIKGFQGELLFDQFINRSQQSGFIVNDLFLSSKDTNYQVDSILVLNKQLFIYEVKNYTGEYCYENDSLFSKNGYNLQNPVDQVNRKKFYIHNWLLNNGYSHKVEAHVVFINPDFYIYNLPPTNAILFAGQLERHFKGLVKRNPSVQSQTKKLALALAHQHNGNYRPDNLPFYGFDQLKKGIFCPKCFSFEHTDTRQKRICTMCGHTEKIVDAIYRSVLEFQMLFPEIPVSVSVIYEWCGGKYTKPRIRRVLSQKMTKYSNGPMTYYK</sequence>
<dbReference type="InterPro" id="IPR011528">
    <property type="entry name" value="NERD"/>
</dbReference>
<protein>
    <submittedName>
        <fullName evidence="2">NERD domain-containing protein</fullName>
    </submittedName>
</protein>
<proteinExistence type="predicted"/>
<gene>
    <name evidence="2" type="ORF">H9808_09205</name>
</gene>
<feature type="domain" description="NERD" evidence="1">
    <location>
        <begin position="37"/>
        <end position="147"/>
    </location>
</feature>
<dbReference type="EMBL" id="DXAZ01000158">
    <property type="protein sequence ID" value="HIZ71922.1"/>
    <property type="molecule type" value="Genomic_DNA"/>
</dbReference>
<dbReference type="Proteomes" id="UP000824106">
    <property type="component" value="Unassembled WGS sequence"/>
</dbReference>
<evidence type="ECO:0000259" key="1">
    <source>
        <dbReference type="PROSITE" id="PS50965"/>
    </source>
</evidence>
<dbReference type="PROSITE" id="PS50965">
    <property type="entry name" value="NERD"/>
    <property type="match status" value="1"/>
</dbReference>